<dbReference type="Proteomes" id="UP001150259">
    <property type="component" value="Unassembled WGS sequence"/>
</dbReference>
<dbReference type="InterPro" id="IPR032710">
    <property type="entry name" value="NTF2-like_dom_sf"/>
</dbReference>
<evidence type="ECO:0000313" key="2">
    <source>
        <dbReference type="EMBL" id="MDC5697037.1"/>
    </source>
</evidence>
<sequence length="165" mass="17388">MKMATISRPMSTSAEAVPARRNRWLIWLSVITLIVGVGTGLVVGRVTKADVVLPPNLAGTTVTKMLDDYAKAVNAGDTAKIASLFATDATFTDTTKSDGYVLEGNTKIASAVASWHELGFWVTEGGTAIVNGSFVAKQGNSAVGSAIAVYQIVNGKFQNVWVVRP</sequence>
<feature type="domain" description="SnoaL-like" evidence="1">
    <location>
        <begin position="68"/>
        <end position="157"/>
    </location>
</feature>
<evidence type="ECO:0000259" key="1">
    <source>
        <dbReference type="Pfam" id="PF12680"/>
    </source>
</evidence>
<gene>
    <name evidence="2" type="ORF">OO014_07175</name>
</gene>
<dbReference type="SUPFAM" id="SSF54427">
    <property type="entry name" value="NTF2-like"/>
    <property type="match status" value="1"/>
</dbReference>
<protein>
    <recommendedName>
        <fullName evidence="1">SnoaL-like domain-containing protein</fullName>
    </recommendedName>
</protein>
<evidence type="ECO:0000313" key="3">
    <source>
        <dbReference type="Proteomes" id="UP001150259"/>
    </source>
</evidence>
<keyword evidence="3" id="KW-1185">Reference proteome</keyword>
<dbReference type="Gene3D" id="3.10.450.50">
    <property type="match status" value="1"/>
</dbReference>
<organism evidence="2 3">
    <name type="scientific">Intrasporangium calvum</name>
    <dbReference type="NCBI Taxonomy" id="53358"/>
    <lineage>
        <taxon>Bacteria</taxon>
        <taxon>Bacillati</taxon>
        <taxon>Actinomycetota</taxon>
        <taxon>Actinomycetes</taxon>
        <taxon>Micrococcales</taxon>
        <taxon>Intrasporangiaceae</taxon>
        <taxon>Intrasporangium</taxon>
    </lineage>
</organism>
<name>A0ABT5GFY3_9MICO</name>
<proteinExistence type="predicted"/>
<comment type="caution">
    <text evidence="2">The sequence shown here is derived from an EMBL/GenBank/DDBJ whole genome shotgun (WGS) entry which is preliminary data.</text>
</comment>
<dbReference type="RefSeq" id="WP_272461609.1">
    <property type="nucleotide sequence ID" value="NZ_JAPFQL010000023.1"/>
</dbReference>
<dbReference type="InterPro" id="IPR037401">
    <property type="entry name" value="SnoaL-like"/>
</dbReference>
<reference evidence="2 3" key="1">
    <citation type="submission" date="2022-11" db="EMBL/GenBank/DDBJ databases">
        <title>Anaerobic phenanthrene biodegradation by a DNRA strain PheN6.</title>
        <authorList>
            <person name="Zhang Z."/>
        </authorList>
    </citation>
    <scope>NUCLEOTIDE SEQUENCE [LARGE SCALE GENOMIC DNA]</scope>
    <source>
        <strain evidence="2 3">PheN6</strain>
    </source>
</reference>
<accession>A0ABT5GFY3</accession>
<dbReference type="Pfam" id="PF12680">
    <property type="entry name" value="SnoaL_2"/>
    <property type="match status" value="1"/>
</dbReference>
<dbReference type="EMBL" id="JAPFQL010000023">
    <property type="protein sequence ID" value="MDC5697037.1"/>
    <property type="molecule type" value="Genomic_DNA"/>
</dbReference>